<comment type="caution">
    <text evidence="1">The sequence shown here is derived from an EMBL/GenBank/DDBJ whole genome shotgun (WGS) entry which is preliminary data.</text>
</comment>
<accession>A0A1C7MXF5</accession>
<sequence length="63" mass="7217">MTAIKKVVEGVTGEWDLYIYPNYNEETGETTELTKEQVTQRMRNLQEIVFPAIEAKTLIAIKA</sequence>
<evidence type="ECO:0000313" key="1">
    <source>
        <dbReference type="EMBL" id="OBZ81126.1"/>
    </source>
</evidence>
<dbReference type="InParanoid" id="A0A1C7MXF5"/>
<organism evidence="1 2">
    <name type="scientific">Choanephora cucurbitarum</name>
    <dbReference type="NCBI Taxonomy" id="101091"/>
    <lineage>
        <taxon>Eukaryota</taxon>
        <taxon>Fungi</taxon>
        <taxon>Fungi incertae sedis</taxon>
        <taxon>Mucoromycota</taxon>
        <taxon>Mucoromycotina</taxon>
        <taxon>Mucoromycetes</taxon>
        <taxon>Mucorales</taxon>
        <taxon>Mucorineae</taxon>
        <taxon>Choanephoraceae</taxon>
        <taxon>Choanephoroideae</taxon>
        <taxon>Choanephora</taxon>
    </lineage>
</organism>
<proteinExistence type="predicted"/>
<dbReference type="Proteomes" id="UP000093000">
    <property type="component" value="Unassembled WGS sequence"/>
</dbReference>
<dbReference type="EMBL" id="LUGH01001423">
    <property type="protein sequence ID" value="OBZ81126.1"/>
    <property type="molecule type" value="Genomic_DNA"/>
</dbReference>
<gene>
    <name evidence="1" type="ORF">A0J61_10825</name>
</gene>
<keyword evidence="2" id="KW-1185">Reference proteome</keyword>
<dbReference type="AlphaFoldDB" id="A0A1C7MXF5"/>
<evidence type="ECO:0000313" key="2">
    <source>
        <dbReference type="Proteomes" id="UP000093000"/>
    </source>
</evidence>
<protein>
    <submittedName>
        <fullName evidence="1">Uncharacterized protein</fullName>
    </submittedName>
</protein>
<name>A0A1C7MXF5_9FUNG</name>
<reference evidence="1 2" key="1">
    <citation type="submission" date="2016-03" db="EMBL/GenBank/DDBJ databases">
        <title>Choanephora cucurbitarum.</title>
        <authorList>
            <person name="Min B."/>
            <person name="Park H."/>
            <person name="Park J.-H."/>
            <person name="Shin H.-D."/>
            <person name="Choi I.-G."/>
        </authorList>
    </citation>
    <scope>NUCLEOTIDE SEQUENCE [LARGE SCALE GENOMIC DNA]</scope>
    <source>
        <strain evidence="1 2">KUS-F28377</strain>
    </source>
</reference>